<feature type="transmembrane region" description="Helical" evidence="1">
    <location>
        <begin position="30"/>
        <end position="63"/>
    </location>
</feature>
<name>A0A6A8G3E9_9EURY</name>
<sequence length="221" mass="23737">MPSSASAGDAPPEATAVARRYHRLERSISGAVALLSVGVVAAAILFAPLLVGLLVALAVVVLLRIPLFRTSGTARLASTAEPRSVLADFESATPPLLAFQWGVADSVQSEVDGAVYDFSYLFGLRSVRMETTVRSVTASESDSSADLELDVTADGNPWGTYSVSIHEGASRTLADIDWESSRKFGLRRLPQWFVAERYRAEMLTAQGYRVLDRDASLSLSV</sequence>
<evidence type="ECO:0000313" key="3">
    <source>
        <dbReference type="Proteomes" id="UP000443423"/>
    </source>
</evidence>
<evidence type="ECO:0000256" key="1">
    <source>
        <dbReference type="SAM" id="Phobius"/>
    </source>
</evidence>
<organism evidence="2 3">
    <name type="scientific">Haloferax marinum</name>
    <dbReference type="NCBI Taxonomy" id="2666143"/>
    <lineage>
        <taxon>Archaea</taxon>
        <taxon>Methanobacteriati</taxon>
        <taxon>Methanobacteriota</taxon>
        <taxon>Stenosarchaea group</taxon>
        <taxon>Halobacteria</taxon>
        <taxon>Halobacteriales</taxon>
        <taxon>Haloferacaceae</taxon>
        <taxon>Haloferax</taxon>
    </lineage>
</organism>
<reference evidence="2 3" key="1">
    <citation type="submission" date="2019-11" db="EMBL/GenBank/DDBJ databases">
        <title>Whole genome sequence of Haloferax sp. MBLA0078.</title>
        <authorList>
            <person name="Seo M.-J."/>
            <person name="Cho E.-S."/>
        </authorList>
    </citation>
    <scope>NUCLEOTIDE SEQUENCE [LARGE SCALE GENOMIC DNA]</scope>
    <source>
        <strain evidence="2 3">MBLA0078</strain>
    </source>
</reference>
<dbReference type="AlphaFoldDB" id="A0A6A8G3E9"/>
<accession>A0A6A8G3E9</accession>
<dbReference type="RefSeq" id="WP_151109077.1">
    <property type="nucleotide sequence ID" value="NZ_WKJQ01000001.1"/>
</dbReference>
<keyword evidence="1" id="KW-1133">Transmembrane helix</keyword>
<keyword evidence="3" id="KW-1185">Reference proteome</keyword>
<protein>
    <submittedName>
        <fullName evidence="2">Uncharacterized protein</fullName>
    </submittedName>
</protein>
<dbReference type="Proteomes" id="UP000443423">
    <property type="component" value="Unassembled WGS sequence"/>
</dbReference>
<keyword evidence="1" id="KW-0472">Membrane</keyword>
<dbReference type="OrthoDB" id="269652at2157"/>
<comment type="caution">
    <text evidence="2">The sequence shown here is derived from an EMBL/GenBank/DDBJ whole genome shotgun (WGS) entry which is preliminary data.</text>
</comment>
<gene>
    <name evidence="2" type="ORF">GJR99_02375</name>
</gene>
<keyword evidence="1" id="KW-0812">Transmembrane</keyword>
<dbReference type="EMBL" id="WKJQ01000001">
    <property type="protein sequence ID" value="MRW95419.1"/>
    <property type="molecule type" value="Genomic_DNA"/>
</dbReference>
<proteinExistence type="predicted"/>
<evidence type="ECO:0000313" key="2">
    <source>
        <dbReference type="EMBL" id="MRW95419.1"/>
    </source>
</evidence>